<organism evidence="3 4">
    <name type="scientific">Sphingomonas cremea</name>
    <dbReference type="NCBI Taxonomy" id="2904799"/>
    <lineage>
        <taxon>Bacteria</taxon>
        <taxon>Pseudomonadati</taxon>
        <taxon>Pseudomonadota</taxon>
        <taxon>Alphaproteobacteria</taxon>
        <taxon>Sphingomonadales</taxon>
        <taxon>Sphingomonadaceae</taxon>
        <taxon>Sphingomonas</taxon>
    </lineage>
</organism>
<evidence type="ECO:0000256" key="2">
    <source>
        <dbReference type="SAM" id="Phobius"/>
    </source>
</evidence>
<dbReference type="RefSeq" id="WP_235066224.1">
    <property type="nucleotide sequence ID" value="NZ_JAKFGM010000001.1"/>
</dbReference>
<feature type="compositionally biased region" description="Basic and acidic residues" evidence="1">
    <location>
        <begin position="1"/>
        <end position="10"/>
    </location>
</feature>
<evidence type="ECO:0000313" key="4">
    <source>
        <dbReference type="Proteomes" id="UP001139410"/>
    </source>
</evidence>
<accession>A0A9X1QLS5</accession>
<dbReference type="EMBL" id="JAKFGM010000001">
    <property type="protein sequence ID" value="MCF2513724.1"/>
    <property type="molecule type" value="Genomic_DNA"/>
</dbReference>
<name>A0A9X1QLS5_9SPHN</name>
<sequence length="69" mass="7406">MSDPTRDQPKEGPLNPALKSTTETVYDTKHPSPPPIDTTSAREGEGEGWPIAWLIVTVAGVALAIYLMS</sequence>
<evidence type="ECO:0000313" key="3">
    <source>
        <dbReference type="EMBL" id="MCF2513724.1"/>
    </source>
</evidence>
<feature type="transmembrane region" description="Helical" evidence="2">
    <location>
        <begin position="51"/>
        <end position="68"/>
    </location>
</feature>
<protein>
    <submittedName>
        <fullName evidence="3">Uncharacterized protein</fullName>
    </submittedName>
</protein>
<keyword evidence="2" id="KW-0812">Transmembrane</keyword>
<proteinExistence type="predicted"/>
<feature type="region of interest" description="Disordered" evidence="1">
    <location>
        <begin position="1"/>
        <end position="44"/>
    </location>
</feature>
<evidence type="ECO:0000256" key="1">
    <source>
        <dbReference type="SAM" id="MobiDB-lite"/>
    </source>
</evidence>
<dbReference type="AlphaFoldDB" id="A0A9X1QLS5"/>
<keyword evidence="2" id="KW-0472">Membrane</keyword>
<dbReference type="Proteomes" id="UP001139410">
    <property type="component" value="Unassembled WGS sequence"/>
</dbReference>
<keyword evidence="2" id="KW-1133">Transmembrane helix</keyword>
<comment type="caution">
    <text evidence="3">The sequence shown here is derived from an EMBL/GenBank/DDBJ whole genome shotgun (WGS) entry which is preliminary data.</text>
</comment>
<keyword evidence="4" id="KW-1185">Reference proteome</keyword>
<reference evidence="3" key="1">
    <citation type="submission" date="2022-01" db="EMBL/GenBank/DDBJ databases">
        <authorList>
            <person name="Jo J.-H."/>
            <person name="Im W.-T."/>
        </authorList>
    </citation>
    <scope>NUCLEOTIDE SEQUENCE</scope>
    <source>
        <strain evidence="3">G124</strain>
    </source>
</reference>
<gene>
    <name evidence="3" type="ORF">LVY65_01400</name>
</gene>